<feature type="non-terminal residue" evidence="1">
    <location>
        <position position="1"/>
    </location>
</feature>
<dbReference type="AlphaFoldDB" id="A0A6A4IEM0"/>
<name>A0A6A4IEM0_9AGAR</name>
<dbReference type="EMBL" id="ML769389">
    <property type="protein sequence ID" value="KAE9409049.1"/>
    <property type="molecule type" value="Genomic_DNA"/>
</dbReference>
<sequence length="85" mass="9602">KPLAAKGHPEEVGAWVKAGRDHSFIPNIDDLVAFGVKLVAWWETLVPEPPQVEGPLSASQVERWKKIRVPGINGLYTVFICLRWW</sequence>
<keyword evidence="2" id="KW-1185">Reference proteome</keyword>
<dbReference type="OrthoDB" id="2803783at2759"/>
<gene>
    <name evidence="1" type="ORF">BT96DRAFT_754965</name>
</gene>
<accession>A0A6A4IEM0</accession>
<organism evidence="1 2">
    <name type="scientific">Gymnopus androsaceus JB14</name>
    <dbReference type="NCBI Taxonomy" id="1447944"/>
    <lineage>
        <taxon>Eukaryota</taxon>
        <taxon>Fungi</taxon>
        <taxon>Dikarya</taxon>
        <taxon>Basidiomycota</taxon>
        <taxon>Agaricomycotina</taxon>
        <taxon>Agaricomycetes</taxon>
        <taxon>Agaricomycetidae</taxon>
        <taxon>Agaricales</taxon>
        <taxon>Marasmiineae</taxon>
        <taxon>Omphalotaceae</taxon>
        <taxon>Gymnopus</taxon>
    </lineage>
</organism>
<reference evidence="1" key="1">
    <citation type="journal article" date="2019" name="Environ. Microbiol.">
        <title>Fungal ecological strategies reflected in gene transcription - a case study of two litter decomposers.</title>
        <authorList>
            <person name="Barbi F."/>
            <person name="Kohler A."/>
            <person name="Barry K."/>
            <person name="Baskaran P."/>
            <person name="Daum C."/>
            <person name="Fauchery L."/>
            <person name="Ihrmark K."/>
            <person name="Kuo A."/>
            <person name="LaButti K."/>
            <person name="Lipzen A."/>
            <person name="Morin E."/>
            <person name="Grigoriev I.V."/>
            <person name="Henrissat B."/>
            <person name="Lindahl B."/>
            <person name="Martin F."/>
        </authorList>
    </citation>
    <scope>NUCLEOTIDE SEQUENCE</scope>
    <source>
        <strain evidence="1">JB14</strain>
    </source>
</reference>
<evidence type="ECO:0000313" key="1">
    <source>
        <dbReference type="EMBL" id="KAE9409049.1"/>
    </source>
</evidence>
<feature type="non-terminal residue" evidence="1">
    <location>
        <position position="85"/>
    </location>
</feature>
<dbReference type="Proteomes" id="UP000799118">
    <property type="component" value="Unassembled WGS sequence"/>
</dbReference>
<evidence type="ECO:0000313" key="2">
    <source>
        <dbReference type="Proteomes" id="UP000799118"/>
    </source>
</evidence>
<proteinExistence type="predicted"/>
<protein>
    <submittedName>
        <fullName evidence="1">Uncharacterized protein</fullName>
    </submittedName>
</protein>